<organism evidence="1 2">
    <name type="scientific">Halobacillus trueperi</name>
    <dbReference type="NCBI Taxonomy" id="156205"/>
    <lineage>
        <taxon>Bacteria</taxon>
        <taxon>Bacillati</taxon>
        <taxon>Bacillota</taxon>
        <taxon>Bacilli</taxon>
        <taxon>Bacillales</taxon>
        <taxon>Bacillaceae</taxon>
        <taxon>Halobacillus</taxon>
    </lineage>
</organism>
<sequence length="105" mass="12367">MKKFYPFLLLLGVFAWIGYMESPNMKPEDHFQTPVSTEDSETEAVATQKKEDLFTTMELELVHEGTKVVDGSKVEAYREYEIHKDRDGNIIKEVPTEHYNYIRYE</sequence>
<name>A0A3D8VIB7_9BACI</name>
<dbReference type="RefSeq" id="WP_115894928.1">
    <property type="nucleotide sequence ID" value="NZ_QTLC01000064.1"/>
</dbReference>
<accession>A0A3D8VIB7</accession>
<gene>
    <name evidence="1" type="ORF">DXT76_17445</name>
</gene>
<evidence type="ECO:0000313" key="1">
    <source>
        <dbReference type="EMBL" id="RDY69079.1"/>
    </source>
</evidence>
<dbReference type="EMBL" id="QTLC01000064">
    <property type="protein sequence ID" value="RDY69079.1"/>
    <property type="molecule type" value="Genomic_DNA"/>
</dbReference>
<evidence type="ECO:0000313" key="2">
    <source>
        <dbReference type="Proteomes" id="UP000257032"/>
    </source>
</evidence>
<comment type="caution">
    <text evidence="1">The sequence shown here is derived from an EMBL/GenBank/DDBJ whole genome shotgun (WGS) entry which is preliminary data.</text>
</comment>
<dbReference type="AlphaFoldDB" id="A0A3D8VIB7"/>
<protein>
    <submittedName>
        <fullName evidence="1">Uncharacterized protein</fullName>
    </submittedName>
</protein>
<dbReference type="Proteomes" id="UP000257032">
    <property type="component" value="Unassembled WGS sequence"/>
</dbReference>
<proteinExistence type="predicted"/>
<reference evidence="1 2" key="1">
    <citation type="submission" date="2018-08" db="EMBL/GenBank/DDBJ databases">
        <title>Genome sequence of strict halophilic Halobacillus trueperi SS1 isolated from Lunsu, a salty water body of North West Himalayas.</title>
        <authorList>
            <person name="Gupta S."/>
            <person name="Sharma P."/>
            <person name="Dev K."/>
            <person name="Baumler D."/>
            <person name="Sourirajan A."/>
        </authorList>
    </citation>
    <scope>NUCLEOTIDE SEQUENCE [LARGE SCALE GENOMIC DNA]</scope>
    <source>
        <strain evidence="1 2">SS1</strain>
    </source>
</reference>